<comment type="PTM">
    <text evidence="6">Phosphorylated by CheA. Phosphorylation of the N-terminal regulatory domain activates the methylesterase activity.</text>
</comment>
<dbReference type="EMBL" id="VIQT01000010">
    <property type="protein sequence ID" value="NDO39172.1"/>
    <property type="molecule type" value="Genomic_DNA"/>
</dbReference>
<feature type="active site" evidence="6 7">
    <location>
        <position position="300"/>
    </location>
</feature>
<dbReference type="PROSITE" id="PS50110">
    <property type="entry name" value="RESPONSE_REGULATORY"/>
    <property type="match status" value="1"/>
</dbReference>
<sequence length="359" mass="38646">MTSVPPFGKIKLLIVDDSLFFRKSLERGLSKDSRIEIIGMAVDPFDAMEKIKKLNPDVVTLDVEMPKLNGIDFLKKLMPIHPLPVVVVSSAPVSALDALEAGAVDFVKKPEIKSSQDLNHFIDDLIVKIKIAATAKIPTRRAPARPVTASVRTTPVMPALSLASQHSNTNTIIAIGASTGGTEAILAVIRDLPPTTPGIVIVQHMPPVFTNMYAQRLDRICRMRVKEAENNDRVVPGQVIIGAGGLQLRLAKDARGYYVKSEGSEKIGGFCPAVDVLFNSVAEVAGRNAMGVILTGMGADGSKGLLKMRKAGAYTVGQDQESCVVYGMPMVAFNIGAVQKQFPLDKIGGEIMRYLNTRS</sequence>
<evidence type="ECO:0000313" key="12">
    <source>
        <dbReference type="EMBL" id="NDO39172.1"/>
    </source>
</evidence>
<dbReference type="GO" id="GO:0000156">
    <property type="term" value="F:phosphorelay response regulator activity"/>
    <property type="evidence" value="ECO:0007669"/>
    <property type="project" value="InterPro"/>
</dbReference>
<dbReference type="EC" id="3.5.1.44" evidence="6"/>
<dbReference type="GO" id="GO:0008984">
    <property type="term" value="F:protein-glutamate methylesterase activity"/>
    <property type="evidence" value="ECO:0007669"/>
    <property type="project" value="UniProtKB-UniRule"/>
</dbReference>
<evidence type="ECO:0000259" key="9">
    <source>
        <dbReference type="PROSITE" id="PS50110"/>
    </source>
</evidence>
<comment type="subcellular location">
    <subcellularLocation>
        <location evidence="6">Cytoplasm</location>
    </subcellularLocation>
</comment>
<feature type="modified residue" description="4-aspartylphosphate" evidence="6 8">
    <location>
        <position position="62"/>
    </location>
</feature>
<reference evidence="11 13" key="1">
    <citation type="submission" date="2018-08" db="EMBL/GenBank/DDBJ databases">
        <title>Murine metabolic-syndrome-specific gut microbial biobank.</title>
        <authorList>
            <person name="Liu C."/>
        </authorList>
    </citation>
    <scope>NUCLEOTIDE SEQUENCE [LARGE SCALE GENOMIC DNA]</scope>
    <source>
        <strain evidence="11 13">X69</strain>
    </source>
</reference>
<comment type="catalytic activity">
    <reaction evidence="5 6">
        <text>[protein]-L-glutamate 5-O-methyl ester + H2O = L-glutamyl-[protein] + methanol + H(+)</text>
        <dbReference type="Rhea" id="RHEA:23236"/>
        <dbReference type="Rhea" id="RHEA-COMP:10208"/>
        <dbReference type="Rhea" id="RHEA-COMP:10311"/>
        <dbReference type="ChEBI" id="CHEBI:15377"/>
        <dbReference type="ChEBI" id="CHEBI:15378"/>
        <dbReference type="ChEBI" id="CHEBI:17790"/>
        <dbReference type="ChEBI" id="CHEBI:29973"/>
        <dbReference type="ChEBI" id="CHEBI:82795"/>
        <dbReference type="EC" id="3.1.1.61"/>
    </reaction>
</comment>
<protein>
    <recommendedName>
        <fullName evidence="6">Protein-glutamate methylesterase/protein-glutamine glutaminase</fullName>
        <ecNumber evidence="6">3.1.1.61</ecNumber>
        <ecNumber evidence="6">3.5.1.44</ecNumber>
    </recommendedName>
</protein>
<keyword evidence="2 6" id="KW-0145">Chemotaxis</keyword>
<dbReference type="NCBIfam" id="NF001965">
    <property type="entry name" value="PRK00742.1"/>
    <property type="match status" value="1"/>
</dbReference>
<keyword evidence="6 8" id="KW-0597">Phosphoprotein</keyword>
<dbReference type="HAMAP" id="MF_00099">
    <property type="entry name" value="CheB_chemtxs"/>
    <property type="match status" value="1"/>
</dbReference>
<dbReference type="InterPro" id="IPR011006">
    <property type="entry name" value="CheY-like_superfamily"/>
</dbReference>
<dbReference type="CDD" id="cd17541">
    <property type="entry name" value="REC_CheB-like"/>
    <property type="match status" value="1"/>
</dbReference>
<dbReference type="PROSITE" id="PS50122">
    <property type="entry name" value="CHEB"/>
    <property type="match status" value="1"/>
</dbReference>
<feature type="domain" description="Response regulatory" evidence="9">
    <location>
        <begin position="11"/>
        <end position="124"/>
    </location>
</feature>
<evidence type="ECO:0000256" key="6">
    <source>
        <dbReference type="HAMAP-Rule" id="MF_00099"/>
    </source>
</evidence>
<dbReference type="PIRSF" id="PIRSF000876">
    <property type="entry name" value="RR_chemtxs_CheB"/>
    <property type="match status" value="1"/>
</dbReference>
<dbReference type="Pfam" id="PF01339">
    <property type="entry name" value="CheB_methylest"/>
    <property type="match status" value="1"/>
</dbReference>
<dbReference type="EC" id="3.1.1.61" evidence="6"/>
<evidence type="ECO:0000256" key="3">
    <source>
        <dbReference type="ARBA" id="ARBA00022801"/>
    </source>
</evidence>
<evidence type="ECO:0000313" key="11">
    <source>
        <dbReference type="EMBL" id="NBI77419.1"/>
    </source>
</evidence>
<keyword evidence="3 6" id="KW-0378">Hydrolase</keyword>
<dbReference type="SUPFAM" id="SSF52172">
    <property type="entry name" value="CheY-like"/>
    <property type="match status" value="1"/>
</dbReference>
<evidence type="ECO:0000256" key="5">
    <source>
        <dbReference type="ARBA" id="ARBA00048267"/>
    </source>
</evidence>
<dbReference type="SMART" id="SM00448">
    <property type="entry name" value="REC"/>
    <property type="match status" value="1"/>
</dbReference>
<dbReference type="InterPro" id="IPR008248">
    <property type="entry name" value="CheB-like"/>
</dbReference>
<dbReference type="EMBL" id="QXWZ01000001">
    <property type="protein sequence ID" value="NBI77419.1"/>
    <property type="molecule type" value="Genomic_DNA"/>
</dbReference>
<dbReference type="InterPro" id="IPR000673">
    <property type="entry name" value="Sig_transdc_resp-reg_Me-estase"/>
</dbReference>
<proteinExistence type="inferred from homology"/>
<evidence type="ECO:0000256" key="1">
    <source>
        <dbReference type="ARBA" id="ARBA00022490"/>
    </source>
</evidence>
<comment type="domain">
    <text evidence="6">Contains a C-terminal catalytic domain, and an N-terminal region which modulates catalytic activity.</text>
</comment>
<dbReference type="SUPFAM" id="SSF52738">
    <property type="entry name" value="Methylesterase CheB, C-terminal domain"/>
    <property type="match status" value="1"/>
</dbReference>
<evidence type="ECO:0000256" key="4">
    <source>
        <dbReference type="ARBA" id="ARBA00024867"/>
    </source>
</evidence>
<dbReference type="AlphaFoldDB" id="A0A845SY22"/>
<dbReference type="Gene3D" id="3.40.50.2300">
    <property type="match status" value="1"/>
</dbReference>
<comment type="function">
    <text evidence="4">May play the central regulatory role in sporulation. It may be an element of the effector pathway responsible for the activation of sporulation genes in response to nutritional stress. Spo0A may act in concert with spo0H (a sigma factor) to control the expression of some genes that are critical to the sporulation process.</text>
</comment>
<reference evidence="12 14" key="2">
    <citation type="submission" date="2019-06" db="EMBL/GenBank/DDBJ databases">
        <title>Draft genome sequences of 15 bacterial species constituting the stable defined intestinal microbiota of the GM15 gnotobiotic mouse model.</title>
        <authorList>
            <person name="Elie C."/>
            <person name="Mathieu A."/>
            <person name="Saliou A."/>
            <person name="Darnaud M."/>
            <person name="Leulier F."/>
            <person name="Tamellini A."/>
        </authorList>
    </citation>
    <scope>NUCLEOTIDE SEQUENCE [LARGE SCALE GENOMIC DNA]</scope>
    <source>
        <strain evidence="12 14">JM4-15</strain>
    </source>
</reference>
<dbReference type="GO" id="GO:0006935">
    <property type="term" value="P:chemotaxis"/>
    <property type="evidence" value="ECO:0007669"/>
    <property type="project" value="UniProtKB-UniRule"/>
</dbReference>
<feature type="active site" evidence="6 7">
    <location>
        <position position="204"/>
    </location>
</feature>
<evidence type="ECO:0000256" key="7">
    <source>
        <dbReference type="PROSITE-ProRule" id="PRU00050"/>
    </source>
</evidence>
<dbReference type="RefSeq" id="WP_160208176.1">
    <property type="nucleotide sequence ID" value="NZ_CAMUSJ010000044.1"/>
</dbReference>
<dbReference type="PANTHER" id="PTHR42872">
    <property type="entry name" value="PROTEIN-GLUTAMATE METHYLESTERASE/PROTEIN-GLUTAMINE GLUTAMINASE"/>
    <property type="match status" value="1"/>
</dbReference>
<evidence type="ECO:0000256" key="8">
    <source>
        <dbReference type="PROSITE-ProRule" id="PRU00169"/>
    </source>
</evidence>
<dbReference type="Proteomes" id="UP000446348">
    <property type="component" value="Unassembled WGS sequence"/>
</dbReference>
<dbReference type="Pfam" id="PF00072">
    <property type="entry name" value="Response_reg"/>
    <property type="match status" value="1"/>
</dbReference>
<dbReference type="InterPro" id="IPR001789">
    <property type="entry name" value="Sig_transdc_resp-reg_receiver"/>
</dbReference>
<comment type="function">
    <text evidence="6">Involved in chemotaxis. Part of a chemotaxis signal transduction system that modulates chemotaxis in response to various stimuli. Catalyzes the demethylation of specific methylglutamate residues introduced into the chemoreceptors (methyl-accepting chemotaxis proteins or MCP) by CheR. Also mediates the irreversible deamidation of specific glutamine residues to glutamic acid.</text>
</comment>
<evidence type="ECO:0000259" key="10">
    <source>
        <dbReference type="PROSITE" id="PS50122"/>
    </source>
</evidence>
<dbReference type="Gene3D" id="3.40.50.180">
    <property type="entry name" value="Methylesterase CheB, C-terminal domain"/>
    <property type="match status" value="1"/>
</dbReference>
<dbReference type="NCBIfam" id="NF009206">
    <property type="entry name" value="PRK12555.1"/>
    <property type="match status" value="1"/>
</dbReference>
<dbReference type="OrthoDB" id="9793421at2"/>
<evidence type="ECO:0000313" key="14">
    <source>
        <dbReference type="Proteomes" id="UP000462501"/>
    </source>
</evidence>
<evidence type="ECO:0000313" key="13">
    <source>
        <dbReference type="Proteomes" id="UP000446348"/>
    </source>
</evidence>
<dbReference type="CDD" id="cd16432">
    <property type="entry name" value="CheB_Rec"/>
    <property type="match status" value="1"/>
</dbReference>
<keyword evidence="1 6" id="KW-0963">Cytoplasm</keyword>
<evidence type="ECO:0000256" key="2">
    <source>
        <dbReference type="ARBA" id="ARBA00022500"/>
    </source>
</evidence>
<dbReference type="PANTHER" id="PTHR42872:SF6">
    <property type="entry name" value="PROTEIN-GLUTAMATE METHYLESTERASE_PROTEIN-GLUTAMINE GLUTAMINASE"/>
    <property type="match status" value="1"/>
</dbReference>
<accession>A0A845SY22</accession>
<feature type="domain" description="CheB-type methylesterase" evidence="10">
    <location>
        <begin position="166"/>
        <end position="358"/>
    </location>
</feature>
<dbReference type="Proteomes" id="UP000462501">
    <property type="component" value="Unassembled WGS sequence"/>
</dbReference>
<comment type="catalytic activity">
    <reaction evidence="6">
        <text>L-glutaminyl-[protein] + H2O = L-glutamyl-[protein] + NH4(+)</text>
        <dbReference type="Rhea" id="RHEA:16441"/>
        <dbReference type="Rhea" id="RHEA-COMP:10207"/>
        <dbReference type="Rhea" id="RHEA-COMP:10208"/>
        <dbReference type="ChEBI" id="CHEBI:15377"/>
        <dbReference type="ChEBI" id="CHEBI:28938"/>
        <dbReference type="ChEBI" id="CHEBI:29973"/>
        <dbReference type="ChEBI" id="CHEBI:30011"/>
        <dbReference type="EC" id="3.5.1.44"/>
    </reaction>
</comment>
<feature type="active site" evidence="6 7">
    <location>
        <position position="178"/>
    </location>
</feature>
<dbReference type="InterPro" id="IPR035909">
    <property type="entry name" value="CheB_C"/>
</dbReference>
<comment type="similarity">
    <text evidence="6">Belongs to the CheB family.</text>
</comment>
<organism evidence="12 14">
    <name type="scientific">Anaerotruncus colihominis</name>
    <dbReference type="NCBI Taxonomy" id="169435"/>
    <lineage>
        <taxon>Bacteria</taxon>
        <taxon>Bacillati</taxon>
        <taxon>Bacillota</taxon>
        <taxon>Clostridia</taxon>
        <taxon>Eubacteriales</taxon>
        <taxon>Oscillospiraceae</taxon>
        <taxon>Anaerotruncus</taxon>
    </lineage>
</organism>
<dbReference type="GO" id="GO:0050568">
    <property type="term" value="F:protein-glutamine glutaminase activity"/>
    <property type="evidence" value="ECO:0007669"/>
    <property type="project" value="UniProtKB-UniRule"/>
</dbReference>
<dbReference type="GO" id="GO:0005737">
    <property type="term" value="C:cytoplasm"/>
    <property type="evidence" value="ECO:0007669"/>
    <property type="project" value="UniProtKB-SubCell"/>
</dbReference>
<comment type="caution">
    <text evidence="12">The sequence shown here is derived from an EMBL/GenBank/DDBJ whole genome shotgun (WGS) entry which is preliminary data.</text>
</comment>
<name>A0A845SY22_9FIRM</name>
<gene>
    <name evidence="6" type="primary">cheB</name>
    <name evidence="11" type="ORF">D3Z39_00770</name>
    <name evidence="12" type="ORF">FMM72_07860</name>
</gene>